<reference evidence="2" key="2">
    <citation type="submission" date="2019-04" db="EMBL/GenBank/DDBJ databases">
        <title>Friends and foes A comparative genomics study of 23 Aspergillus species from section Flavi.</title>
        <authorList>
            <consortium name="DOE Joint Genome Institute"/>
            <person name="Kjaerbolling I."/>
            <person name="Vesth T."/>
            <person name="Frisvad J.C."/>
            <person name="Nybo J.L."/>
            <person name="Theobald S."/>
            <person name="Kildgaard S."/>
            <person name="Isbrandt T."/>
            <person name="Kuo A."/>
            <person name="Sato A."/>
            <person name="Lyhne E.K."/>
            <person name="Kogle M.E."/>
            <person name="Wiebenga A."/>
            <person name="Kun R.S."/>
            <person name="Lubbers R.J."/>
            <person name="Makela M.R."/>
            <person name="Barry K."/>
            <person name="Chovatia M."/>
            <person name="Clum A."/>
            <person name="Daum C."/>
            <person name="Haridas S."/>
            <person name="He G."/>
            <person name="LaButti K."/>
            <person name="Lipzen A."/>
            <person name="Mondo S."/>
            <person name="Riley R."/>
            <person name="Salamov A."/>
            <person name="Simmons B.A."/>
            <person name="Magnuson J.K."/>
            <person name="Henrissat B."/>
            <person name="Mortensen U.H."/>
            <person name="Larsen T.O."/>
            <person name="Devries R.P."/>
            <person name="Grigoriev I.V."/>
            <person name="Machida M."/>
            <person name="Baker S.E."/>
            <person name="Andersen M.R."/>
        </authorList>
    </citation>
    <scope>NUCLEOTIDE SEQUENCE</scope>
    <source>
        <strain evidence="2">CBS 117612</strain>
    </source>
</reference>
<protein>
    <recommendedName>
        <fullName evidence="5">Quercetin 2</fullName>
    </recommendedName>
</protein>
<dbReference type="Proteomes" id="UP000231358">
    <property type="component" value="Unassembled WGS sequence"/>
</dbReference>
<dbReference type="InterPro" id="IPR052538">
    <property type="entry name" value="Flavonoid_dioxygenase-like"/>
</dbReference>
<name>A0A2G7G2K3_9EURO</name>
<dbReference type="InterPro" id="IPR011051">
    <property type="entry name" value="RmlC_Cupin_sf"/>
</dbReference>
<evidence type="ECO:0000313" key="3">
    <source>
        <dbReference type="EMBL" id="PIG87086.1"/>
    </source>
</evidence>
<evidence type="ECO:0000313" key="2">
    <source>
        <dbReference type="EMBL" id="KAE8346119.1"/>
    </source>
</evidence>
<keyword evidence="1" id="KW-0732">Signal</keyword>
<dbReference type="EMBL" id="ML737117">
    <property type="protein sequence ID" value="KAE8346119.1"/>
    <property type="molecule type" value="Genomic_DNA"/>
</dbReference>
<dbReference type="AlphaFoldDB" id="A0A2G7G2K3"/>
<dbReference type="PANTHER" id="PTHR43346">
    <property type="entry name" value="LIGAND BINDING DOMAIN PROTEIN, PUTATIVE (AFU_ORTHOLOGUE AFUA_6G14370)-RELATED"/>
    <property type="match status" value="1"/>
</dbReference>
<feature type="chain" id="PRO_5040579791" description="Quercetin 2" evidence="1">
    <location>
        <begin position="21"/>
        <end position="380"/>
    </location>
</feature>
<organism evidence="3 4">
    <name type="scientific">Aspergillus arachidicola</name>
    <dbReference type="NCBI Taxonomy" id="656916"/>
    <lineage>
        <taxon>Eukaryota</taxon>
        <taxon>Fungi</taxon>
        <taxon>Dikarya</taxon>
        <taxon>Ascomycota</taxon>
        <taxon>Pezizomycotina</taxon>
        <taxon>Eurotiomycetes</taxon>
        <taxon>Eurotiomycetidae</taxon>
        <taxon>Eurotiales</taxon>
        <taxon>Aspergillaceae</taxon>
        <taxon>Aspergillus</taxon>
        <taxon>Aspergillus subgen. Circumdati</taxon>
    </lineage>
</organism>
<dbReference type="EMBL" id="NEXV01000198">
    <property type="protein sequence ID" value="PIG87086.1"/>
    <property type="molecule type" value="Genomic_DNA"/>
</dbReference>
<keyword evidence="4" id="KW-1185">Reference proteome</keyword>
<dbReference type="Gene3D" id="2.60.120.10">
    <property type="entry name" value="Jelly Rolls"/>
    <property type="match status" value="2"/>
</dbReference>
<dbReference type="SUPFAM" id="SSF51182">
    <property type="entry name" value="RmlC-like cupins"/>
    <property type="match status" value="1"/>
</dbReference>
<dbReference type="OrthoDB" id="5370773at2759"/>
<proteinExistence type="predicted"/>
<evidence type="ECO:0000313" key="4">
    <source>
        <dbReference type="Proteomes" id="UP000231358"/>
    </source>
</evidence>
<gene>
    <name evidence="3" type="ORF">AARAC_004303</name>
    <name evidence="2" type="ORF">BDV24DRAFT_124323</name>
</gene>
<dbReference type="Proteomes" id="UP000325558">
    <property type="component" value="Unassembled WGS sequence"/>
</dbReference>
<accession>A0A2G7G2K3</accession>
<dbReference type="InterPro" id="IPR014710">
    <property type="entry name" value="RmlC-like_jellyroll"/>
</dbReference>
<sequence>MKVSNFGYFFSVFVLPVVLAAPAGHNSQSSRPGSLYVDVAPSYLRPYVIRSYATAQAVNIGAQTYRFMVTGPSSNYSFTLLDMNAPTSSSLGVLPHIHERHYENFFNSKGGYQLWAQKDNGTQQTRVLSPGDYGSVVPNTTHTFKILEPDTQLTGAIFPGGFEDLFFYLGTNATGSTHTPYVPQTDNSTSADGPGAEMIATLESYDVYSQLDFQPRSDTNSGTAPKDSIWHNGANELGEFGSPYFIANGWGPKYLNSQYGYQIVAPLVSPTQAGEMNFTLSTITMSSVPANISTPVWKFDGACAFKVLEGKLSIKVANYPTAELTTGDVAFIPAHTPVKYWSDAYFTKVLFPSAGTNGLDQQLIKQGKSYEYVTFPSWWN</sequence>
<reference evidence="3 4" key="1">
    <citation type="submission" date="2017-05" db="EMBL/GenBank/DDBJ databases">
        <title>Genome sequence for an aflatoxigenic pathogen of Argentinian peanut, Aspergillus arachidicola.</title>
        <authorList>
            <person name="Moore G."/>
            <person name="Beltz S.B."/>
            <person name="Mack B.M."/>
        </authorList>
    </citation>
    <scope>NUCLEOTIDE SEQUENCE [LARGE SCALE GENOMIC DNA]</scope>
    <source>
        <strain evidence="3 4">CBS 117610</strain>
    </source>
</reference>
<evidence type="ECO:0008006" key="5">
    <source>
        <dbReference type="Google" id="ProtNLM"/>
    </source>
</evidence>
<evidence type="ECO:0000256" key="1">
    <source>
        <dbReference type="SAM" id="SignalP"/>
    </source>
</evidence>
<dbReference type="CDD" id="cd02215">
    <property type="entry name" value="cupin_QDO_N_C"/>
    <property type="match status" value="1"/>
</dbReference>
<dbReference type="CDD" id="cd20281">
    <property type="entry name" value="cupin_QDO_C"/>
    <property type="match status" value="1"/>
</dbReference>
<dbReference type="PANTHER" id="PTHR43346:SF1">
    <property type="entry name" value="QUERCETIN 2,3-DIOXYGENASE-RELATED"/>
    <property type="match status" value="1"/>
</dbReference>
<dbReference type="STRING" id="656916.A0A2G7G2K3"/>
<feature type="signal peptide" evidence="1">
    <location>
        <begin position="1"/>
        <end position="20"/>
    </location>
</feature>